<sequence length="328" mass="36340">MSLILTPLSTQKFTLKNRLALPPMATAKAKADGAMSDEILSYYDEKTRDQNLGLVIVEHSFISEEGRANKNQLSASKDLHVEGLRALSDLLRRNGAFSCLQINHAGMYARPSDASVVPFGVSSHPEKEVRVMTKEDIKKVISDFSAAARRAKEAGFDAVEIHSAHGYLLNQFYSPLTNKRTDGYGGSLENRRRIHLEVLKALREAVGESYPVFLRLGASDYQEGGTTIQDSMETAKILEREGLDLLDVSGGFAGYTNPHENTQGYFRDLTGELKKNLHIPVLLTGGITDLLAAEKILVNEESDLIGIGRAIYKDSEFLRKELDHFRRG</sequence>
<dbReference type="AlphaFoldDB" id="A0A1I5EM71"/>
<dbReference type="GO" id="GO:0010181">
    <property type="term" value="F:FMN binding"/>
    <property type="evidence" value="ECO:0007669"/>
    <property type="project" value="InterPro"/>
</dbReference>
<evidence type="ECO:0000256" key="2">
    <source>
        <dbReference type="ARBA" id="ARBA00023002"/>
    </source>
</evidence>
<dbReference type="PANTHER" id="PTHR43656:SF2">
    <property type="entry name" value="BINDING OXIDOREDUCTASE, PUTATIVE (AFU_ORTHOLOGUE AFUA_2G08260)-RELATED"/>
    <property type="match status" value="1"/>
</dbReference>
<dbReference type="PANTHER" id="PTHR43656">
    <property type="entry name" value="BINDING OXIDOREDUCTASE, PUTATIVE (AFU_ORTHOLOGUE AFUA_2G08260)-RELATED"/>
    <property type="match status" value="1"/>
</dbReference>
<dbReference type="SUPFAM" id="SSF51395">
    <property type="entry name" value="FMN-linked oxidoreductases"/>
    <property type="match status" value="1"/>
</dbReference>
<proteinExistence type="predicted"/>
<dbReference type="Pfam" id="PF00724">
    <property type="entry name" value="Oxidored_FMN"/>
    <property type="match status" value="1"/>
</dbReference>
<evidence type="ECO:0000313" key="4">
    <source>
        <dbReference type="EMBL" id="SFO12510.1"/>
    </source>
</evidence>
<accession>A0A1I5EM71</accession>
<dbReference type="InterPro" id="IPR051799">
    <property type="entry name" value="NADH_flavin_oxidoreductase"/>
</dbReference>
<feature type="domain" description="NADH:flavin oxidoreductase/NADH oxidase N-terminal" evidence="3">
    <location>
        <begin position="5"/>
        <end position="320"/>
    </location>
</feature>
<gene>
    <name evidence="4" type="ORF">SAMN04488695_11815</name>
</gene>
<dbReference type="EMBL" id="FOVK01000018">
    <property type="protein sequence ID" value="SFO12510.1"/>
    <property type="molecule type" value="Genomic_DNA"/>
</dbReference>
<dbReference type="RefSeq" id="WP_074913044.1">
    <property type="nucleotide sequence ID" value="NZ_FOVK01000018.1"/>
</dbReference>
<dbReference type="GO" id="GO:0016491">
    <property type="term" value="F:oxidoreductase activity"/>
    <property type="evidence" value="ECO:0007669"/>
    <property type="project" value="UniProtKB-KW"/>
</dbReference>
<evidence type="ECO:0000256" key="1">
    <source>
        <dbReference type="ARBA" id="ARBA00022630"/>
    </source>
</evidence>
<dbReference type="InterPro" id="IPR013785">
    <property type="entry name" value="Aldolase_TIM"/>
</dbReference>
<protein>
    <submittedName>
        <fullName evidence="4">2,4-dienoyl-CoA reductase</fullName>
    </submittedName>
</protein>
<keyword evidence="2" id="KW-0560">Oxidoreductase</keyword>
<dbReference type="CDD" id="cd02803">
    <property type="entry name" value="OYE_like_FMN_family"/>
    <property type="match status" value="1"/>
</dbReference>
<dbReference type="OrthoDB" id="9772736at2"/>
<dbReference type="STRING" id="398199.SAMN05421804_101633"/>
<reference evidence="4 5" key="1">
    <citation type="submission" date="2016-10" db="EMBL/GenBank/DDBJ databases">
        <authorList>
            <person name="de Groot N.N."/>
        </authorList>
    </citation>
    <scope>NUCLEOTIDE SEQUENCE [LARGE SCALE GENOMIC DNA]</scope>
    <source>
        <strain evidence="4 5">ML2</strain>
    </source>
</reference>
<dbReference type="Proteomes" id="UP000181899">
    <property type="component" value="Unassembled WGS sequence"/>
</dbReference>
<evidence type="ECO:0000313" key="5">
    <source>
        <dbReference type="Proteomes" id="UP000181899"/>
    </source>
</evidence>
<dbReference type="InterPro" id="IPR001155">
    <property type="entry name" value="OxRdtase_FMN_N"/>
</dbReference>
<keyword evidence="5" id="KW-1185">Reference proteome</keyword>
<organism evidence="4 5">
    <name type="scientific">Proteiniclasticum ruminis</name>
    <dbReference type="NCBI Taxonomy" id="398199"/>
    <lineage>
        <taxon>Bacteria</taxon>
        <taxon>Bacillati</taxon>
        <taxon>Bacillota</taxon>
        <taxon>Clostridia</taxon>
        <taxon>Eubacteriales</taxon>
        <taxon>Clostridiaceae</taxon>
        <taxon>Proteiniclasticum</taxon>
    </lineage>
</organism>
<dbReference type="Gene3D" id="3.20.20.70">
    <property type="entry name" value="Aldolase class I"/>
    <property type="match status" value="1"/>
</dbReference>
<keyword evidence="1" id="KW-0285">Flavoprotein</keyword>
<evidence type="ECO:0000259" key="3">
    <source>
        <dbReference type="Pfam" id="PF00724"/>
    </source>
</evidence>
<name>A0A1I5EM71_9CLOT</name>